<dbReference type="PANTHER" id="PTHR30189:SF1">
    <property type="entry name" value="LPS-ASSEMBLY PROTEIN LPTD"/>
    <property type="match status" value="1"/>
</dbReference>
<dbReference type="InterPro" id="IPR007543">
    <property type="entry name" value="LptD_C"/>
</dbReference>
<dbReference type="InterPro" id="IPR050218">
    <property type="entry name" value="LptD"/>
</dbReference>
<evidence type="ECO:0000259" key="1">
    <source>
        <dbReference type="Pfam" id="PF04453"/>
    </source>
</evidence>
<gene>
    <name evidence="3" type="ORF">DND132_1748</name>
</gene>
<feature type="domain" description="LPS-assembly protein LptD central" evidence="2">
    <location>
        <begin position="195"/>
        <end position="283"/>
    </location>
</feature>
<accession>F0JFV8</accession>
<dbReference type="KEGG" id="ddn:DND132_1748"/>
<keyword evidence="4" id="KW-1185">Reference proteome</keyword>
<dbReference type="InterPro" id="IPR045659">
    <property type="entry name" value="LptD_2"/>
</dbReference>
<dbReference type="SMR" id="F0JFV8"/>
<reference evidence="3 4" key="1">
    <citation type="journal article" date="2011" name="J. Bacteriol.">
        <title>Genome sequence of the mercury-methylating strain Desulfovibrio desulfuricans ND132.</title>
        <authorList>
            <person name="Brown S.D."/>
            <person name="Gilmour C.C."/>
            <person name="Kucken A.M."/>
            <person name="Wall J.D."/>
            <person name="Elias D.A."/>
            <person name="Brandt C.C."/>
            <person name="Podar M."/>
            <person name="Chertkov O."/>
            <person name="Held B."/>
            <person name="Bruce D.C."/>
            <person name="Detter J.C."/>
            <person name="Tapia R."/>
            <person name="Han C.S."/>
            <person name="Goodwin L.A."/>
            <person name="Cheng J.F."/>
            <person name="Pitluck S."/>
            <person name="Woyke T."/>
            <person name="Mikhailova N."/>
            <person name="Ivanova N.N."/>
            <person name="Han J."/>
            <person name="Lucas S."/>
            <person name="Lapidus A.L."/>
            <person name="Land M.L."/>
            <person name="Hauser L.J."/>
            <person name="Palumbo A.V."/>
        </authorList>
    </citation>
    <scope>NUCLEOTIDE SEQUENCE [LARGE SCALE GENOMIC DNA]</scope>
    <source>
        <strain evidence="3 4">ND132</strain>
    </source>
</reference>
<evidence type="ECO:0000313" key="3">
    <source>
        <dbReference type="EMBL" id="EGB14954.1"/>
    </source>
</evidence>
<evidence type="ECO:0000259" key="2">
    <source>
        <dbReference type="Pfam" id="PF19838"/>
    </source>
</evidence>
<dbReference type="HAMAP" id="MF_01411">
    <property type="entry name" value="LPS_assembly_LptD"/>
    <property type="match status" value="1"/>
</dbReference>
<dbReference type="GO" id="GO:0009279">
    <property type="term" value="C:cell outer membrane"/>
    <property type="evidence" value="ECO:0007669"/>
    <property type="project" value="InterPro"/>
</dbReference>
<evidence type="ECO:0000313" key="4">
    <source>
        <dbReference type="Proteomes" id="UP000007845"/>
    </source>
</evidence>
<protein>
    <submittedName>
        <fullName evidence="3">Organic solvent tolerance protein</fullName>
    </submittedName>
</protein>
<dbReference type="OrthoDB" id="9760225at2"/>
<dbReference type="GO" id="GO:0043165">
    <property type="term" value="P:Gram-negative-bacterium-type cell outer membrane assembly"/>
    <property type="evidence" value="ECO:0007669"/>
    <property type="project" value="InterPro"/>
</dbReference>
<organism evidence="3 4">
    <name type="scientific">Pseudodesulfovibrio mercurii</name>
    <dbReference type="NCBI Taxonomy" id="641491"/>
    <lineage>
        <taxon>Bacteria</taxon>
        <taxon>Pseudomonadati</taxon>
        <taxon>Thermodesulfobacteriota</taxon>
        <taxon>Desulfovibrionia</taxon>
        <taxon>Desulfovibrionales</taxon>
        <taxon>Desulfovibrionaceae</taxon>
    </lineage>
</organism>
<dbReference type="eggNOG" id="COG1452">
    <property type="taxonomic scope" value="Bacteria"/>
</dbReference>
<feature type="domain" description="LptD C-terminal" evidence="1">
    <location>
        <begin position="310"/>
        <end position="740"/>
    </location>
</feature>
<dbReference type="EMBL" id="CP003220">
    <property type="protein sequence ID" value="EGB14954.1"/>
    <property type="molecule type" value="Genomic_DNA"/>
</dbReference>
<dbReference type="GO" id="GO:1990351">
    <property type="term" value="C:transporter complex"/>
    <property type="evidence" value="ECO:0007669"/>
    <property type="project" value="TreeGrafter"/>
</dbReference>
<dbReference type="HOGENOM" id="CLU_009039_4_0_7"/>
<dbReference type="PANTHER" id="PTHR30189">
    <property type="entry name" value="LPS-ASSEMBLY PROTEIN"/>
    <property type="match status" value="1"/>
</dbReference>
<proteinExistence type="inferred from homology"/>
<dbReference type="RefSeq" id="WP_014322381.1">
    <property type="nucleotide sequence ID" value="NC_016803.1"/>
</dbReference>
<name>F0JFV8_9BACT</name>
<dbReference type="AlphaFoldDB" id="F0JFV8"/>
<dbReference type="Pfam" id="PF19838">
    <property type="entry name" value="LptD_2"/>
    <property type="match status" value="1"/>
</dbReference>
<dbReference type="STRING" id="641491.DND132_1748"/>
<dbReference type="Pfam" id="PF04453">
    <property type="entry name" value="LptD"/>
    <property type="match status" value="1"/>
</dbReference>
<dbReference type="InterPro" id="IPR020889">
    <property type="entry name" value="LipoPS_assembly_LptD"/>
</dbReference>
<sequence length="795" mass="91312">MRRKLSRISLAAGTLLVLSLCLPWTIIGKTPDRNKVRKYVPDAPVQAPAQDEWTFSADRVVGDHTSEYVEAFGNVSLSLGEDQLRADFARYYQATGWVFLKGNIRAHWGGDFLQADEGEFDLNNMTGWLKNGKLFMAKPHVYVEAERVGKAVGDTYTFKNAKVTSCSGEKPAWSVTTEEGDVTIDGRIHLYRSAFRVKDVPVFYWPYMVLPGKGDRQSGFLMPYVSSSDKLGLQVNLPYYWVINDEMDATFYQNYMSKRGYMQGVEFRHTEDASSRGMWQANILSDKVRATSESDEWADYQEDGLTRSNRDRWWVRGKYDGWLGSPQWKIKLDLDVVSDQNYMRDFQYGPDGYEKTREEFLDVFGRDIENKDSLHRLSKAYVSRSWDRFGVVGLTQYDENLAYRNGNNPSSEDPTIQILPELNAYAWQQSLGAGFEGAVDAKYDYFHRNYGDSGHRLILSPELKYPLKSRFLTVIPSLSMQETAYSLSSREAVGDLDVVGTGGRDSVIDTTKIKDGFQTRTLWTGGFTAFSEMTRTFALGEAPAADPGLAGTSRWTSLKNSIMPRLDYTYRNNLTGQEKLPYFDTDDRVEGLNQVTYSLTSVLDRRRERVVLSPGSDGEPAARVAKDYLDFLLFRVEQSYDIREAQRNDERDLYARRPFSDVMAELKIKPANFMEILTRNWFSPYMGDMTQSENTLRFYKDGLGEFYVGYDFLKSLDEYKRTRDNDMSIIKIGGEWQVNNAVTLGARYRHDFVDEQDLERTLYMDWAAECYTLHFSYSQKPGDNRFEVGFDLLNF</sequence>
<dbReference type="GO" id="GO:0015920">
    <property type="term" value="P:lipopolysaccharide transport"/>
    <property type="evidence" value="ECO:0007669"/>
    <property type="project" value="InterPro"/>
</dbReference>
<dbReference type="Proteomes" id="UP000007845">
    <property type="component" value="Chromosome"/>
</dbReference>